<protein>
    <recommendedName>
        <fullName evidence="6">Actin-related protein 2/3 complex subunit 4</fullName>
    </recommendedName>
</protein>
<dbReference type="VEuPathDB" id="AmoebaDB:EHI5A_246560"/>
<sequence>MATTYQAYLDTIRATLNSAMCVTNFASQLIERHNKPEVELGLSKEVIFKPVVIVRVPSEPSGEENGVDKCEKVMIEGSINSVRISICVKKADNLEVILLRRFVSFLQQRAENFVILRRKPIKGYDISFLITNFQTENLFKHKLIDFIIEFMQEIDKEISDMKISVNTRARIAVAGITGTSPAPGFFKALLA</sequence>
<dbReference type="PIRSF" id="PIRSF039100">
    <property type="entry name" value="ARPC4"/>
    <property type="match status" value="1"/>
</dbReference>
<keyword evidence="4 6" id="KW-0009">Actin-binding</keyword>
<dbReference type="SUPFAM" id="SSF69645">
    <property type="entry name" value="Arp2/3 complex subunits"/>
    <property type="match status" value="1"/>
</dbReference>
<evidence type="ECO:0000256" key="2">
    <source>
        <dbReference type="ARBA" id="ARBA00005919"/>
    </source>
</evidence>
<comment type="subcellular location">
    <subcellularLocation>
        <location evidence="1 6">Cytoplasm</location>
        <location evidence="1 6">Cytoskeleton</location>
    </subcellularLocation>
</comment>
<dbReference type="PANTHER" id="PTHR22629">
    <property type="entry name" value="ARP2/3 COMPLEX 20 KD SUBUNIT"/>
    <property type="match status" value="1"/>
</dbReference>
<dbReference type="EMBL" id="BDEQ01000001">
    <property type="protein sequence ID" value="GAT91519.1"/>
    <property type="molecule type" value="Genomic_DNA"/>
</dbReference>
<organism evidence="7 9">
    <name type="scientific">Entamoeba histolytica</name>
    <dbReference type="NCBI Taxonomy" id="5759"/>
    <lineage>
        <taxon>Eukaryota</taxon>
        <taxon>Amoebozoa</taxon>
        <taxon>Evosea</taxon>
        <taxon>Archamoebae</taxon>
        <taxon>Mastigamoebida</taxon>
        <taxon>Entamoebidae</taxon>
        <taxon>Entamoeba</taxon>
    </lineage>
</organism>
<proteinExistence type="inferred from homology"/>
<dbReference type="GO" id="GO:0051015">
    <property type="term" value="F:actin filament binding"/>
    <property type="evidence" value="ECO:0007669"/>
    <property type="project" value="TreeGrafter"/>
</dbReference>
<dbReference type="GO" id="GO:0034314">
    <property type="term" value="P:Arp2/3 complex-mediated actin nucleation"/>
    <property type="evidence" value="ECO:0007669"/>
    <property type="project" value="UniProtKB-UniRule"/>
</dbReference>
<dbReference type="PANTHER" id="PTHR22629:SF0">
    <property type="entry name" value="ACTIN-RELATED PROTEIN 2_3 COMPLEX SUBUNIT 4"/>
    <property type="match status" value="1"/>
</dbReference>
<evidence type="ECO:0000256" key="5">
    <source>
        <dbReference type="ARBA" id="ARBA00023212"/>
    </source>
</evidence>
<evidence type="ECO:0000256" key="3">
    <source>
        <dbReference type="ARBA" id="ARBA00022490"/>
    </source>
</evidence>
<dbReference type="GO" id="GO:0030041">
    <property type="term" value="P:actin filament polymerization"/>
    <property type="evidence" value="ECO:0007669"/>
    <property type="project" value="UniProtKB-UniRule"/>
</dbReference>
<evidence type="ECO:0000313" key="7">
    <source>
        <dbReference type="EMBL" id="GAT91519.1"/>
    </source>
</evidence>
<comment type="caution">
    <text evidence="7">The sequence shown here is derived from an EMBL/GenBank/DDBJ whole genome shotgun (WGS) entry which is preliminary data.</text>
</comment>
<evidence type="ECO:0000256" key="1">
    <source>
        <dbReference type="ARBA" id="ARBA00004245"/>
    </source>
</evidence>
<evidence type="ECO:0000256" key="6">
    <source>
        <dbReference type="PIRNR" id="PIRNR039100"/>
    </source>
</evidence>
<dbReference type="Gene3D" id="3.30.1460.20">
    <property type="match status" value="1"/>
</dbReference>
<dbReference type="InterPro" id="IPR034666">
    <property type="entry name" value="ARPC2/4"/>
</dbReference>
<gene>
    <name evidence="8" type="ORF">CL6EHI_030820</name>
    <name evidence="7" type="ORF">CL6EHI_152660</name>
</gene>
<dbReference type="AlphaFoldDB" id="A0A5K1U1D5"/>
<evidence type="ECO:0000313" key="8">
    <source>
        <dbReference type="EMBL" id="GAT95030.1"/>
    </source>
</evidence>
<reference evidence="7 9" key="1">
    <citation type="submission" date="2016-05" db="EMBL/GenBank/DDBJ databases">
        <title>First whole genome sequencing of Entamoeba histolytica HM1:IMSS-clone-6.</title>
        <authorList>
            <person name="Mukherjee Avik.K."/>
            <person name="Izumyama S."/>
            <person name="Nakada-Tsukui K."/>
            <person name="Nozaki T."/>
        </authorList>
    </citation>
    <scope>NUCLEOTIDE SEQUENCE [LARGE SCALE GENOMIC DNA]</scope>
    <source>
        <strain evidence="7 9">HM1:IMSS clone 6</strain>
    </source>
</reference>
<comment type="function">
    <text evidence="6">Functions as actin-binding component of the Arp2/3 complex which is involved in regulation of actin polymerization and together with an activating nucleation-promoting factor (NPF) mediates the formation of branched actin networks. Seems to contact the mother actin filament.</text>
</comment>
<dbReference type="VEuPathDB" id="AmoebaDB:EHI_030820"/>
<keyword evidence="3 6" id="KW-0963">Cytoplasm</keyword>
<dbReference type="Proteomes" id="UP000078387">
    <property type="component" value="Unassembled WGS sequence"/>
</dbReference>
<evidence type="ECO:0000256" key="4">
    <source>
        <dbReference type="ARBA" id="ARBA00023203"/>
    </source>
</evidence>
<name>A0A5K1U1D5_ENTHI</name>
<accession>A0A5K1U1D5</accession>
<keyword evidence="5 6" id="KW-0206">Cytoskeleton</keyword>
<comment type="similarity">
    <text evidence="2 6">Belongs to the ARPC4 family.</text>
</comment>
<dbReference type="GO" id="GO:0005885">
    <property type="term" value="C:Arp2/3 protein complex"/>
    <property type="evidence" value="ECO:0007669"/>
    <property type="project" value="UniProtKB-UniRule"/>
</dbReference>
<evidence type="ECO:0000313" key="9">
    <source>
        <dbReference type="Proteomes" id="UP000078387"/>
    </source>
</evidence>
<dbReference type="InterPro" id="IPR008384">
    <property type="entry name" value="ARPC4"/>
</dbReference>
<dbReference type="EMBL" id="BDEQ01000001">
    <property type="protein sequence ID" value="GAT95030.1"/>
    <property type="molecule type" value="Genomic_DNA"/>
</dbReference>
<dbReference type="OMA" id="FHTESMY"/>
<dbReference type="Pfam" id="PF05856">
    <property type="entry name" value="ARPC4"/>
    <property type="match status" value="1"/>
</dbReference>